<name>A0ABZ1YVS3_9NOCA</name>
<protein>
    <submittedName>
        <fullName evidence="1">Uncharacterized protein</fullName>
    </submittedName>
</protein>
<dbReference type="RefSeq" id="WP_329411198.1">
    <property type="nucleotide sequence ID" value="NZ_CP109441.1"/>
</dbReference>
<evidence type="ECO:0000313" key="1">
    <source>
        <dbReference type="EMBL" id="WUV47133.1"/>
    </source>
</evidence>
<proteinExistence type="predicted"/>
<reference evidence="1" key="1">
    <citation type="submission" date="2022-10" db="EMBL/GenBank/DDBJ databases">
        <title>The complete genomes of actinobacterial strains from the NBC collection.</title>
        <authorList>
            <person name="Joergensen T.S."/>
            <person name="Alvarez Arevalo M."/>
            <person name="Sterndorff E.B."/>
            <person name="Faurdal D."/>
            <person name="Vuksanovic O."/>
            <person name="Mourched A.-S."/>
            <person name="Charusanti P."/>
            <person name="Shaw S."/>
            <person name="Blin K."/>
            <person name="Weber T."/>
        </authorList>
    </citation>
    <scope>NUCLEOTIDE SEQUENCE</scope>
    <source>
        <strain evidence="1">NBC_01482</strain>
    </source>
</reference>
<sequence length="65" mass="7249">MPPSADPSPAMSANFAGRRKVVVIAEIDPPGGWDRVLPSHRSDELERELRRMTDTVVCHLRVQVV</sequence>
<gene>
    <name evidence="1" type="ORF">OG563_02450</name>
</gene>
<accession>A0ABZ1YVS3</accession>
<evidence type="ECO:0000313" key="2">
    <source>
        <dbReference type="Proteomes" id="UP001432062"/>
    </source>
</evidence>
<organism evidence="1 2">
    <name type="scientific">Nocardia vinacea</name>
    <dbReference type="NCBI Taxonomy" id="96468"/>
    <lineage>
        <taxon>Bacteria</taxon>
        <taxon>Bacillati</taxon>
        <taxon>Actinomycetota</taxon>
        <taxon>Actinomycetes</taxon>
        <taxon>Mycobacteriales</taxon>
        <taxon>Nocardiaceae</taxon>
        <taxon>Nocardia</taxon>
    </lineage>
</organism>
<keyword evidence="2" id="KW-1185">Reference proteome</keyword>
<dbReference type="EMBL" id="CP109441">
    <property type="protein sequence ID" value="WUV47133.1"/>
    <property type="molecule type" value="Genomic_DNA"/>
</dbReference>
<dbReference type="Proteomes" id="UP001432062">
    <property type="component" value="Chromosome"/>
</dbReference>